<dbReference type="GO" id="GO:0003700">
    <property type="term" value="F:DNA-binding transcription factor activity"/>
    <property type="evidence" value="ECO:0007669"/>
    <property type="project" value="InterPro"/>
</dbReference>
<dbReference type="Pfam" id="PF03466">
    <property type="entry name" value="LysR_substrate"/>
    <property type="match status" value="1"/>
</dbReference>
<dbReference type="PROSITE" id="PS50931">
    <property type="entry name" value="HTH_LYSR"/>
    <property type="match status" value="1"/>
</dbReference>
<evidence type="ECO:0000256" key="3">
    <source>
        <dbReference type="ARBA" id="ARBA00023125"/>
    </source>
</evidence>
<dbReference type="SUPFAM" id="SSF46785">
    <property type="entry name" value="Winged helix' DNA-binding domain"/>
    <property type="match status" value="1"/>
</dbReference>
<keyword evidence="3" id="KW-0238">DNA-binding</keyword>
<dbReference type="CDD" id="cd08420">
    <property type="entry name" value="PBP2_CysL_like"/>
    <property type="match status" value="1"/>
</dbReference>
<dbReference type="OrthoDB" id="9785745at2"/>
<dbReference type="RefSeq" id="WP_095132697.1">
    <property type="nucleotide sequence ID" value="NZ_NIBG01000005.1"/>
</dbReference>
<feature type="domain" description="HTH lysR-type" evidence="5">
    <location>
        <begin position="1"/>
        <end position="58"/>
    </location>
</feature>
<dbReference type="Pfam" id="PF00126">
    <property type="entry name" value="HTH_1"/>
    <property type="match status" value="1"/>
</dbReference>
<dbReference type="Gene3D" id="1.10.10.10">
    <property type="entry name" value="Winged helix-like DNA-binding domain superfamily/Winged helix DNA-binding domain"/>
    <property type="match status" value="1"/>
</dbReference>
<accession>A0A267MJW2</accession>
<proteinExistence type="inferred from homology"/>
<comment type="similarity">
    <text evidence="1">Belongs to the LysR transcriptional regulatory family.</text>
</comment>
<dbReference type="PANTHER" id="PTHR30126">
    <property type="entry name" value="HTH-TYPE TRANSCRIPTIONAL REGULATOR"/>
    <property type="match status" value="1"/>
</dbReference>
<evidence type="ECO:0000313" key="6">
    <source>
        <dbReference type="EMBL" id="PAB59859.1"/>
    </source>
</evidence>
<organism evidence="6 7">
    <name type="scientific">Anaeromicrobium sediminis</name>
    <dbReference type="NCBI Taxonomy" id="1478221"/>
    <lineage>
        <taxon>Bacteria</taxon>
        <taxon>Bacillati</taxon>
        <taxon>Bacillota</taxon>
        <taxon>Clostridia</taxon>
        <taxon>Peptostreptococcales</taxon>
        <taxon>Thermotaleaceae</taxon>
        <taxon>Anaeromicrobium</taxon>
    </lineage>
</organism>
<keyword evidence="7" id="KW-1185">Reference proteome</keyword>
<keyword evidence="2" id="KW-0805">Transcription regulation</keyword>
<dbReference type="InterPro" id="IPR005119">
    <property type="entry name" value="LysR_subst-bd"/>
</dbReference>
<dbReference type="InterPro" id="IPR000847">
    <property type="entry name" value="LysR_HTH_N"/>
</dbReference>
<evidence type="ECO:0000313" key="7">
    <source>
        <dbReference type="Proteomes" id="UP000216024"/>
    </source>
</evidence>
<evidence type="ECO:0000256" key="4">
    <source>
        <dbReference type="ARBA" id="ARBA00023163"/>
    </source>
</evidence>
<evidence type="ECO:0000259" key="5">
    <source>
        <dbReference type="PROSITE" id="PS50931"/>
    </source>
</evidence>
<dbReference type="Gene3D" id="3.40.190.290">
    <property type="match status" value="1"/>
</dbReference>
<name>A0A267MJW2_9FIRM</name>
<gene>
    <name evidence="6" type="ORF">CCE28_07850</name>
</gene>
<dbReference type="SUPFAM" id="SSF53850">
    <property type="entry name" value="Periplasmic binding protein-like II"/>
    <property type="match status" value="1"/>
</dbReference>
<sequence>MIDLKLLTFITVAKIKNFTRAARILNITQPAVSQHIRALEQYYNVKLLHKDGKEMKVTQEGKLLLKYALELERISKMIKIELNNKSSIINRYFVGATLTIGGYVLPEIIGKYRRLHENTDIILYVENTQSIIKRLFSGDISLGVVEGPFNKSKVKYKKFKDDELVLALSPDHDLANEKSVTIEDVLKNKLILREEGSGTRKFFENKLIEAGYNLEDMNIYMEIGNITALISLVEANIGCTIISKEAIKGSLESNKLKVIPIDNFKIIREFNFIYLDHIHETFINDFIRFCNKN</sequence>
<dbReference type="PANTHER" id="PTHR30126:SF40">
    <property type="entry name" value="HTH-TYPE TRANSCRIPTIONAL REGULATOR GLTR"/>
    <property type="match status" value="1"/>
</dbReference>
<comment type="caution">
    <text evidence="6">The sequence shown here is derived from an EMBL/GenBank/DDBJ whole genome shotgun (WGS) entry which is preliminary data.</text>
</comment>
<evidence type="ECO:0000256" key="2">
    <source>
        <dbReference type="ARBA" id="ARBA00023015"/>
    </source>
</evidence>
<dbReference type="AlphaFoldDB" id="A0A267MJW2"/>
<evidence type="ECO:0000256" key="1">
    <source>
        <dbReference type="ARBA" id="ARBA00009437"/>
    </source>
</evidence>
<dbReference type="InterPro" id="IPR036388">
    <property type="entry name" value="WH-like_DNA-bd_sf"/>
</dbReference>
<dbReference type="GO" id="GO:0000976">
    <property type="term" value="F:transcription cis-regulatory region binding"/>
    <property type="evidence" value="ECO:0007669"/>
    <property type="project" value="TreeGrafter"/>
</dbReference>
<reference evidence="6 7" key="1">
    <citation type="submission" date="2017-06" db="EMBL/GenBank/DDBJ databases">
        <title>Draft genome sequence of anaerobic fermentative bacterium Anaeromicrobium sediminis DY2726D isolated from West Pacific Ocean sediments.</title>
        <authorList>
            <person name="Zeng X."/>
        </authorList>
    </citation>
    <scope>NUCLEOTIDE SEQUENCE [LARGE SCALE GENOMIC DNA]</scope>
    <source>
        <strain evidence="6 7">DY2726D</strain>
    </source>
</reference>
<dbReference type="PRINTS" id="PR00039">
    <property type="entry name" value="HTHLYSR"/>
</dbReference>
<dbReference type="Proteomes" id="UP000216024">
    <property type="component" value="Unassembled WGS sequence"/>
</dbReference>
<protein>
    <submittedName>
        <fullName evidence="6">LysR family transcriptional regulator</fullName>
    </submittedName>
</protein>
<dbReference type="InterPro" id="IPR036390">
    <property type="entry name" value="WH_DNA-bd_sf"/>
</dbReference>
<dbReference type="EMBL" id="NIBG01000005">
    <property type="protein sequence ID" value="PAB59859.1"/>
    <property type="molecule type" value="Genomic_DNA"/>
</dbReference>
<keyword evidence="4" id="KW-0804">Transcription</keyword>